<dbReference type="RefSeq" id="XP_024883864.1">
    <property type="nucleotide sequence ID" value="XM_025028096.1"/>
</dbReference>
<evidence type="ECO:0000313" key="3">
    <source>
        <dbReference type="RefSeq" id="XP_024883864.1"/>
    </source>
</evidence>
<keyword evidence="2" id="KW-1185">Reference proteome</keyword>
<dbReference type="AlphaFoldDB" id="A0A6J1QN45"/>
<gene>
    <name evidence="3" type="primary">LOC112462369</name>
</gene>
<accession>A0A6J1QN45</accession>
<evidence type="ECO:0000313" key="2">
    <source>
        <dbReference type="Proteomes" id="UP000504618"/>
    </source>
</evidence>
<evidence type="ECO:0000256" key="1">
    <source>
        <dbReference type="SAM" id="MobiDB-lite"/>
    </source>
</evidence>
<feature type="region of interest" description="Disordered" evidence="1">
    <location>
        <begin position="1"/>
        <end position="26"/>
    </location>
</feature>
<organism evidence="2 3">
    <name type="scientific">Temnothorax curvispinosus</name>
    <dbReference type="NCBI Taxonomy" id="300111"/>
    <lineage>
        <taxon>Eukaryota</taxon>
        <taxon>Metazoa</taxon>
        <taxon>Ecdysozoa</taxon>
        <taxon>Arthropoda</taxon>
        <taxon>Hexapoda</taxon>
        <taxon>Insecta</taxon>
        <taxon>Pterygota</taxon>
        <taxon>Neoptera</taxon>
        <taxon>Endopterygota</taxon>
        <taxon>Hymenoptera</taxon>
        <taxon>Apocrita</taxon>
        <taxon>Aculeata</taxon>
        <taxon>Formicoidea</taxon>
        <taxon>Formicidae</taxon>
        <taxon>Myrmicinae</taxon>
        <taxon>Temnothorax</taxon>
    </lineage>
</organism>
<sequence>MCTKRSVPSVIGRPMPSNAPTVETTPWKMRRRSATDSPFIFGSEVNAARASSVTTMEENKSRKAGQSSNFPENSGIWIRGNTLREVACPALLFESLRTFGSSSFSSYSRSLVLCWM</sequence>
<dbReference type="Proteomes" id="UP000504618">
    <property type="component" value="Unplaced"/>
</dbReference>
<protein>
    <submittedName>
        <fullName evidence="3">Uncharacterized protein LOC112462369</fullName>
    </submittedName>
</protein>
<name>A0A6J1QN45_9HYME</name>
<dbReference type="GeneID" id="112462369"/>
<reference evidence="3" key="1">
    <citation type="submission" date="2025-08" db="UniProtKB">
        <authorList>
            <consortium name="RefSeq"/>
        </authorList>
    </citation>
    <scope>IDENTIFICATION</scope>
    <source>
        <tissue evidence="3">Whole body</tissue>
    </source>
</reference>
<proteinExistence type="predicted"/>
<feature type="region of interest" description="Disordered" evidence="1">
    <location>
        <begin position="51"/>
        <end position="71"/>
    </location>
</feature>